<evidence type="ECO:0000259" key="2">
    <source>
        <dbReference type="Pfam" id="PF06904"/>
    </source>
</evidence>
<organism evidence="3 4">
    <name type="scientific">Sphingomonas naphthae</name>
    <dbReference type="NCBI Taxonomy" id="1813468"/>
    <lineage>
        <taxon>Bacteria</taxon>
        <taxon>Pseudomonadati</taxon>
        <taxon>Pseudomonadota</taxon>
        <taxon>Alphaproteobacteria</taxon>
        <taxon>Sphingomonadales</taxon>
        <taxon>Sphingomonadaceae</taxon>
        <taxon>Sphingomonas</taxon>
    </lineage>
</organism>
<evidence type="ECO:0000313" key="3">
    <source>
        <dbReference type="EMBL" id="WCT74091.1"/>
    </source>
</evidence>
<feature type="signal peptide" evidence="1">
    <location>
        <begin position="1"/>
        <end position="21"/>
    </location>
</feature>
<feature type="domain" description="Extensin-like C-terminal" evidence="2">
    <location>
        <begin position="41"/>
        <end position="213"/>
    </location>
</feature>
<proteinExistence type="predicted"/>
<feature type="chain" id="PRO_5045662186" evidence="1">
    <location>
        <begin position="22"/>
        <end position="213"/>
    </location>
</feature>
<dbReference type="EMBL" id="CP117411">
    <property type="protein sequence ID" value="WCT74091.1"/>
    <property type="molecule type" value="Genomic_DNA"/>
</dbReference>
<protein>
    <submittedName>
        <fullName evidence="3">Extensin family protein</fullName>
    </submittedName>
</protein>
<evidence type="ECO:0000256" key="1">
    <source>
        <dbReference type="SAM" id="SignalP"/>
    </source>
</evidence>
<evidence type="ECO:0000313" key="4">
    <source>
        <dbReference type="Proteomes" id="UP001220395"/>
    </source>
</evidence>
<reference evidence="3 4" key="1">
    <citation type="submission" date="2023-02" db="EMBL/GenBank/DDBJ databases">
        <title>Genome sequence of Sphingomonas naphthae.</title>
        <authorList>
            <person name="Kim S."/>
            <person name="Heo J."/>
            <person name="Kwon S.-W."/>
        </authorList>
    </citation>
    <scope>NUCLEOTIDE SEQUENCE [LARGE SCALE GENOMIC DNA]</scope>
    <source>
        <strain evidence="3 4">KACC 18716</strain>
    </source>
</reference>
<dbReference type="PROSITE" id="PS51257">
    <property type="entry name" value="PROKAR_LIPOPROTEIN"/>
    <property type="match status" value="1"/>
</dbReference>
<dbReference type="Pfam" id="PF06904">
    <property type="entry name" value="Extensin-like_C"/>
    <property type="match status" value="1"/>
</dbReference>
<gene>
    <name evidence="3" type="ORF">PQ455_02340</name>
</gene>
<accession>A0ABY7TM74</accession>
<dbReference type="InterPro" id="IPR009683">
    <property type="entry name" value="Extensin-like_C"/>
</dbReference>
<dbReference type="RefSeq" id="WP_273688848.1">
    <property type="nucleotide sequence ID" value="NZ_CP117411.1"/>
</dbReference>
<sequence>MRILALLLLALFLASCGSSPRAPGRPTQAGPSPDDPRILRQCLGNLSALGVSYQSLPDRQFPNGCSATGSVKLVAVGIPVTNLGALKCGLALPFSLWVRESVQQAARAWLDGYVTKMESFGTFACRPVNNQAGNRLSEHGRANAVDIAAFQLADGRRITVKEGWNGPDANVRRFLRAIHGSACRRFNVVLGPDANALHHDHLHFDMGRGPYCR</sequence>
<keyword evidence="4" id="KW-1185">Reference proteome</keyword>
<name>A0ABY7TM74_9SPHN</name>
<keyword evidence="1" id="KW-0732">Signal</keyword>
<dbReference type="Proteomes" id="UP001220395">
    <property type="component" value="Chromosome"/>
</dbReference>